<evidence type="ECO:0000313" key="3">
    <source>
        <dbReference type="EMBL" id="RKF38657.1"/>
    </source>
</evidence>
<evidence type="ECO:0000259" key="2">
    <source>
        <dbReference type="Pfam" id="PF02498"/>
    </source>
</evidence>
<evidence type="ECO:0000313" key="4">
    <source>
        <dbReference type="Proteomes" id="UP000283709"/>
    </source>
</evidence>
<dbReference type="Proteomes" id="UP000283709">
    <property type="component" value="Unassembled WGS sequence"/>
</dbReference>
<feature type="domain" description="Bro-N" evidence="2">
    <location>
        <begin position="17"/>
        <end position="111"/>
    </location>
</feature>
<sequence length="279" mass="31317">MNNKPIAAQHHRTFESIRQVNDDDSEFWFARDLAPLLEYQDWRNFLQVIEKAKTACERSGHPAQDHFGEVTKMVPLGSGATRGITDYTLSRYACYLIVQNGDPSKSVIANGQTYFALQTRRQELSDDKAFAGMPEDQRRLMLRGELVHHNKALSAAARDAGVETGIDYAVFQDHGYKGLYGGMGARDIHTHKGLKKSQKILDHMGSTELAANLFRATQTEEKLRRDGTSGKQKANQTHFEVGSKVRQTIRELGGTMPESLPTPDTSIQQLEKAQKKLEK</sequence>
<gene>
    <name evidence="3" type="ORF">BCY88_34280</name>
</gene>
<feature type="compositionally biased region" description="Polar residues" evidence="1">
    <location>
        <begin position="229"/>
        <end position="238"/>
    </location>
</feature>
<dbReference type="NCBIfam" id="NF008573">
    <property type="entry name" value="PRK11525.1"/>
    <property type="match status" value="1"/>
</dbReference>
<reference evidence="3 4" key="1">
    <citation type="submission" date="2016-07" db="EMBL/GenBank/DDBJ databases">
        <title>Genome analysis of Burkholderia fungorum ES3-20.</title>
        <authorList>
            <person name="Xu D."/>
            <person name="Yao R."/>
            <person name="Zheng S."/>
        </authorList>
    </citation>
    <scope>NUCLEOTIDE SEQUENCE [LARGE SCALE GENOMIC DNA]</scope>
    <source>
        <strain evidence="3 4">ES3-20</strain>
    </source>
</reference>
<comment type="caution">
    <text evidence="3">The sequence shown here is derived from an EMBL/GenBank/DDBJ whole genome shotgun (WGS) entry which is preliminary data.</text>
</comment>
<dbReference type="InterPro" id="IPR003497">
    <property type="entry name" value="BRO_N_domain"/>
</dbReference>
<accession>A0A3R7E4S2</accession>
<name>A0A3R7E4S2_9BURK</name>
<protein>
    <submittedName>
        <fullName evidence="3">DNA damage-inducible protein D</fullName>
    </submittedName>
</protein>
<feature type="region of interest" description="Disordered" evidence="1">
    <location>
        <begin position="220"/>
        <end position="239"/>
    </location>
</feature>
<dbReference type="AlphaFoldDB" id="A0A3R7E4S2"/>
<evidence type="ECO:0000256" key="1">
    <source>
        <dbReference type="SAM" id="MobiDB-lite"/>
    </source>
</evidence>
<organism evidence="3 4">
    <name type="scientific">Paraburkholderia fungorum</name>
    <dbReference type="NCBI Taxonomy" id="134537"/>
    <lineage>
        <taxon>Bacteria</taxon>
        <taxon>Pseudomonadati</taxon>
        <taxon>Pseudomonadota</taxon>
        <taxon>Betaproteobacteria</taxon>
        <taxon>Burkholderiales</taxon>
        <taxon>Burkholderiaceae</taxon>
        <taxon>Paraburkholderia</taxon>
    </lineage>
</organism>
<dbReference type="RefSeq" id="WP_183081457.1">
    <property type="nucleotide sequence ID" value="NZ_MCAS01000033.1"/>
</dbReference>
<proteinExistence type="predicted"/>
<feature type="region of interest" description="Disordered" evidence="1">
    <location>
        <begin position="252"/>
        <end position="279"/>
    </location>
</feature>
<dbReference type="EMBL" id="MCAS01000033">
    <property type="protein sequence ID" value="RKF38657.1"/>
    <property type="molecule type" value="Genomic_DNA"/>
</dbReference>
<dbReference type="Pfam" id="PF02498">
    <property type="entry name" value="Bro-N"/>
    <property type="match status" value="1"/>
</dbReference>